<proteinExistence type="predicted"/>
<gene>
    <name evidence="2" type="ORF">GTP45_13060</name>
</gene>
<reference evidence="2 3" key="1">
    <citation type="submission" date="2019-12" db="EMBL/GenBank/DDBJ databases">
        <title>Novel species isolated from a subtropical stream in China.</title>
        <authorList>
            <person name="Lu H."/>
        </authorList>
    </citation>
    <scope>NUCLEOTIDE SEQUENCE [LARGE SCALE GENOMIC DNA]</scope>
    <source>
        <strain evidence="2 3">FT55W</strain>
    </source>
</reference>
<accession>A0A7X4GSD3</accession>
<keyword evidence="1" id="KW-1133">Transmembrane helix</keyword>
<sequence length="97" mass="10708">MIPAAWLWLASLYGAASIACFVAYAIDKSAARQQRRRIPERTLLLLGLCCGWPGGLLAQQTLRHKTVKTSFQLAYWASVAANLAAVWWLCTALNTLD</sequence>
<keyword evidence="1" id="KW-0812">Transmembrane</keyword>
<dbReference type="PIRSF" id="PIRSF002599">
    <property type="entry name" value="Cold_shock_A"/>
    <property type="match status" value="1"/>
</dbReference>
<dbReference type="Proteomes" id="UP000450012">
    <property type="component" value="Unassembled WGS sequence"/>
</dbReference>
<dbReference type="InterPro" id="IPR012156">
    <property type="entry name" value="Cold_shock_CspA"/>
</dbReference>
<evidence type="ECO:0000256" key="1">
    <source>
        <dbReference type="SAM" id="Phobius"/>
    </source>
</evidence>
<dbReference type="GO" id="GO:0003676">
    <property type="term" value="F:nucleic acid binding"/>
    <property type="evidence" value="ECO:0007669"/>
    <property type="project" value="InterPro"/>
</dbReference>
<name>A0A7X4GSD3_9BURK</name>
<dbReference type="Pfam" id="PF06961">
    <property type="entry name" value="DUF1294"/>
    <property type="match status" value="1"/>
</dbReference>
<keyword evidence="3" id="KW-1185">Reference proteome</keyword>
<organism evidence="2 3">
    <name type="scientific">Duganella rivi</name>
    <dbReference type="NCBI Taxonomy" id="2666083"/>
    <lineage>
        <taxon>Bacteria</taxon>
        <taxon>Pseudomonadati</taxon>
        <taxon>Pseudomonadota</taxon>
        <taxon>Betaproteobacteria</taxon>
        <taxon>Burkholderiales</taxon>
        <taxon>Oxalobacteraceae</taxon>
        <taxon>Telluria group</taxon>
        <taxon>Duganella</taxon>
    </lineage>
</organism>
<evidence type="ECO:0000313" key="3">
    <source>
        <dbReference type="Proteomes" id="UP000450012"/>
    </source>
</evidence>
<protein>
    <submittedName>
        <fullName evidence="2">DUF1294 domain-containing protein</fullName>
    </submittedName>
</protein>
<dbReference type="EMBL" id="WWCK01000004">
    <property type="protein sequence ID" value="MYM67757.1"/>
    <property type="molecule type" value="Genomic_DNA"/>
</dbReference>
<feature type="transmembrane region" description="Helical" evidence="1">
    <location>
        <begin position="74"/>
        <end position="96"/>
    </location>
</feature>
<evidence type="ECO:0000313" key="2">
    <source>
        <dbReference type="EMBL" id="MYM67757.1"/>
    </source>
</evidence>
<feature type="transmembrane region" description="Helical" evidence="1">
    <location>
        <begin position="6"/>
        <end position="26"/>
    </location>
</feature>
<dbReference type="InterPro" id="IPR010718">
    <property type="entry name" value="DUF1294"/>
</dbReference>
<comment type="caution">
    <text evidence="2">The sequence shown here is derived from an EMBL/GenBank/DDBJ whole genome shotgun (WGS) entry which is preliminary data.</text>
</comment>
<keyword evidence="1" id="KW-0472">Membrane</keyword>
<dbReference type="AlphaFoldDB" id="A0A7X4GSD3"/>